<name>A0A367GK39_9SPHI</name>
<feature type="transmembrane region" description="Helical" evidence="2">
    <location>
        <begin position="217"/>
        <end position="250"/>
    </location>
</feature>
<feature type="region of interest" description="Disordered" evidence="1">
    <location>
        <begin position="93"/>
        <end position="125"/>
    </location>
</feature>
<keyword evidence="2" id="KW-1133">Transmembrane helix</keyword>
<comment type="caution">
    <text evidence="3">The sequence shown here is derived from an EMBL/GenBank/DDBJ whole genome shotgun (WGS) entry which is preliminary data.</text>
</comment>
<dbReference type="PANTHER" id="PTHR34219">
    <property type="entry name" value="IRON-REGULATED INNER MEMBRANE PROTEIN-RELATED"/>
    <property type="match status" value="1"/>
</dbReference>
<dbReference type="AlphaFoldDB" id="A0A367GK39"/>
<evidence type="ECO:0000256" key="1">
    <source>
        <dbReference type="SAM" id="MobiDB-lite"/>
    </source>
</evidence>
<protein>
    <submittedName>
        <fullName evidence="3">PepSY domain-containing protein</fullName>
    </submittedName>
</protein>
<dbReference type="EMBL" id="QGDC01000009">
    <property type="protein sequence ID" value="RCH53844.1"/>
    <property type="molecule type" value="Genomic_DNA"/>
</dbReference>
<evidence type="ECO:0000256" key="2">
    <source>
        <dbReference type="SAM" id="Phobius"/>
    </source>
</evidence>
<sequence>MDNRKYNIYFNTHTISGIIICGVLYVMFFAGSFSFFKDDIAAWQENQSNRAADVQVNKDFNYLLDSLAKKHTLKGRDFDFTIQRNHTGAYVSMSASHDSTVKATKAKAPSDGKRKRGRGRGRGGNDDSAFFGYDFAKQKEADYASSYTMGEFLYRLHFLAQLNQVLPFRIGVPFGYMLAGIISFIFLFALITGLMLHWDKLVSNFFTFRPWSKWKNVWTELHTVLGVIGFPYQLMFAITGVVLIFNSFLIVPYTKLFYNGDEEKIYKDLGYGLNSDYKYQYKPLATSFNLNNLVSQTEKKWQKSDVSLVAIRNYGDYNMHVVIQGKPHTGAQMNGQGELVYRVRDSKILSERSPLEPADYVSQMKGTLYHLHFGDYGGRPLKVMYFVLGILGCIVINSGVLIWLVARDKKNTPAHKRKFNFWTANVYMSSSLSLLPVTTFTMIVLLFIKNAEQADIYHWFFYSWLALGIYFLAWRNLDAVNRQSTLLSAILCLLLPVLDGIVRDNWFWQTYKRGALDILFIDALFLTLGIISCVVYRKITTGRHRQQKNIPAKSKAEPVRIA</sequence>
<reference evidence="3 4" key="1">
    <citation type="submission" date="2018-05" db="EMBL/GenBank/DDBJ databases">
        <title>Mucilaginibacter hurinus sp. nov., isolated from briquette warehouse soil.</title>
        <authorList>
            <person name="Choi L."/>
        </authorList>
    </citation>
    <scope>NUCLEOTIDE SEQUENCE [LARGE SCALE GENOMIC DNA]</scope>
    <source>
        <strain evidence="3 4">ZR32</strain>
    </source>
</reference>
<keyword evidence="2" id="KW-0472">Membrane</keyword>
<keyword evidence="4" id="KW-1185">Reference proteome</keyword>
<dbReference type="RefSeq" id="WP_114006109.1">
    <property type="nucleotide sequence ID" value="NZ_QGDC01000009.1"/>
</dbReference>
<feature type="transmembrane region" description="Helical" evidence="2">
    <location>
        <begin position="485"/>
        <end position="502"/>
    </location>
</feature>
<feature type="transmembrane region" description="Helical" evidence="2">
    <location>
        <begin position="383"/>
        <end position="405"/>
    </location>
</feature>
<feature type="transmembrane region" description="Helical" evidence="2">
    <location>
        <begin position="12"/>
        <end position="36"/>
    </location>
</feature>
<organism evidence="3 4">
    <name type="scientific">Mucilaginibacter hurinus</name>
    <dbReference type="NCBI Taxonomy" id="2201324"/>
    <lineage>
        <taxon>Bacteria</taxon>
        <taxon>Pseudomonadati</taxon>
        <taxon>Bacteroidota</taxon>
        <taxon>Sphingobacteriia</taxon>
        <taxon>Sphingobacteriales</taxon>
        <taxon>Sphingobacteriaceae</taxon>
        <taxon>Mucilaginibacter</taxon>
    </lineage>
</organism>
<feature type="transmembrane region" description="Helical" evidence="2">
    <location>
        <begin position="514"/>
        <end position="536"/>
    </location>
</feature>
<evidence type="ECO:0000313" key="3">
    <source>
        <dbReference type="EMBL" id="RCH53844.1"/>
    </source>
</evidence>
<accession>A0A367GK39</accession>
<evidence type="ECO:0000313" key="4">
    <source>
        <dbReference type="Proteomes" id="UP000253209"/>
    </source>
</evidence>
<dbReference type="Proteomes" id="UP000253209">
    <property type="component" value="Unassembled WGS sequence"/>
</dbReference>
<dbReference type="InterPro" id="IPR005625">
    <property type="entry name" value="PepSY-ass_TM"/>
</dbReference>
<feature type="compositionally biased region" description="Polar residues" evidence="1">
    <location>
        <begin position="93"/>
        <end position="102"/>
    </location>
</feature>
<feature type="transmembrane region" description="Helical" evidence="2">
    <location>
        <begin position="174"/>
        <end position="196"/>
    </location>
</feature>
<feature type="transmembrane region" description="Helical" evidence="2">
    <location>
        <begin position="426"/>
        <end position="450"/>
    </location>
</feature>
<dbReference type="PANTHER" id="PTHR34219:SF3">
    <property type="entry name" value="BLL7967 PROTEIN"/>
    <property type="match status" value="1"/>
</dbReference>
<dbReference type="Pfam" id="PF03929">
    <property type="entry name" value="PepSY_TM"/>
    <property type="match status" value="1"/>
</dbReference>
<keyword evidence="2" id="KW-0812">Transmembrane</keyword>
<dbReference type="OrthoDB" id="6307929at2"/>
<gene>
    <name evidence="3" type="ORF">DJ568_14990</name>
</gene>
<feature type="transmembrane region" description="Helical" evidence="2">
    <location>
        <begin position="456"/>
        <end position="473"/>
    </location>
</feature>
<proteinExistence type="predicted"/>